<reference evidence="3 4" key="1">
    <citation type="journal article" date="2019" name="Int. J. Syst. Evol. Microbiol.">
        <title>The Global Catalogue of Microorganisms (GCM) 10K type strain sequencing project: providing services to taxonomists for standard genome sequencing and annotation.</title>
        <authorList>
            <consortium name="The Broad Institute Genomics Platform"/>
            <consortium name="The Broad Institute Genome Sequencing Center for Infectious Disease"/>
            <person name="Wu L."/>
            <person name="Ma J."/>
        </authorList>
    </citation>
    <scope>NUCLEOTIDE SEQUENCE [LARGE SCALE GENOMIC DNA]</scope>
    <source>
        <strain evidence="3 4">CGMCC 1.3239</strain>
    </source>
</reference>
<feature type="domain" description="DUF8135" evidence="2">
    <location>
        <begin position="147"/>
        <end position="195"/>
    </location>
</feature>
<feature type="compositionally biased region" description="Acidic residues" evidence="1">
    <location>
        <begin position="13"/>
        <end position="25"/>
    </location>
</feature>
<dbReference type="AlphaFoldDB" id="A0ABD5SGP6"/>
<organism evidence="3 4">
    <name type="scientific">Halorubrum tibetense</name>
    <dbReference type="NCBI Taxonomy" id="175631"/>
    <lineage>
        <taxon>Archaea</taxon>
        <taxon>Methanobacteriati</taxon>
        <taxon>Methanobacteriota</taxon>
        <taxon>Stenosarchaea group</taxon>
        <taxon>Halobacteria</taxon>
        <taxon>Halobacteriales</taxon>
        <taxon>Haloferacaceae</taxon>
        <taxon>Halorubrum</taxon>
    </lineage>
</organism>
<dbReference type="Proteomes" id="UP001596442">
    <property type="component" value="Unassembled WGS sequence"/>
</dbReference>
<dbReference type="InterPro" id="IPR058448">
    <property type="entry name" value="DUF8135"/>
</dbReference>
<protein>
    <recommendedName>
        <fullName evidence="2">DUF8135 domain-containing protein</fullName>
    </recommendedName>
</protein>
<dbReference type="RefSeq" id="WP_379782875.1">
    <property type="nucleotide sequence ID" value="NZ_JBHSWW010000257.1"/>
</dbReference>
<comment type="caution">
    <text evidence="3">The sequence shown here is derived from an EMBL/GenBank/DDBJ whole genome shotgun (WGS) entry which is preliminary data.</text>
</comment>
<evidence type="ECO:0000313" key="4">
    <source>
        <dbReference type="Proteomes" id="UP001596442"/>
    </source>
</evidence>
<evidence type="ECO:0000256" key="1">
    <source>
        <dbReference type="SAM" id="MobiDB-lite"/>
    </source>
</evidence>
<accession>A0ABD5SGP6</accession>
<feature type="region of interest" description="Disordered" evidence="1">
    <location>
        <begin position="1"/>
        <end position="109"/>
    </location>
</feature>
<feature type="compositionally biased region" description="Low complexity" evidence="1">
    <location>
        <begin position="51"/>
        <end position="61"/>
    </location>
</feature>
<feature type="compositionally biased region" description="Basic and acidic residues" evidence="1">
    <location>
        <begin position="1"/>
        <end position="12"/>
    </location>
</feature>
<gene>
    <name evidence="3" type="ORF">ACFQEU_13185</name>
</gene>
<dbReference type="EMBL" id="JBHSWW010000257">
    <property type="protein sequence ID" value="MFC6754405.1"/>
    <property type="molecule type" value="Genomic_DNA"/>
</dbReference>
<proteinExistence type="predicted"/>
<name>A0ABD5SGP6_9EURY</name>
<dbReference type="Pfam" id="PF26456">
    <property type="entry name" value="DUF8135"/>
    <property type="match status" value="1"/>
</dbReference>
<feature type="compositionally biased region" description="Basic and acidic residues" evidence="1">
    <location>
        <begin position="29"/>
        <end position="47"/>
    </location>
</feature>
<keyword evidence="4" id="KW-1185">Reference proteome</keyword>
<evidence type="ECO:0000259" key="2">
    <source>
        <dbReference type="Pfam" id="PF26456"/>
    </source>
</evidence>
<sequence length="203" mass="21907">MTDGEGAPRDDRDGGDDDDDGDADPASDPFEHMETDDRPDPFAKLDEAPDTADAVDTSVAAEGTGVATERNEPAGTSGSDPDDPFARLDSSVGAEAELDAENPFERMEMDEVDVDDVWDALDADAEPDASIPGRGVDPDPDTRREDVVDKRTYCQRCPHFAEPPAAACTHDDTEIVEVLDFAEFRVRGCPMVTEDGPGFDRTR</sequence>
<feature type="region of interest" description="Disordered" evidence="1">
    <location>
        <begin position="122"/>
        <end position="144"/>
    </location>
</feature>
<evidence type="ECO:0000313" key="3">
    <source>
        <dbReference type="EMBL" id="MFC6754405.1"/>
    </source>
</evidence>